<sequence>MAATRAESRAPEIFATMEYGPAPESHACALAGQDDPEAPAAAVDPGVPGYWAGGSRGSGQGCPAGPAAAPVPCSSGTHPGGGAGRLGAHGSDWSHLATHVFLP</sequence>
<evidence type="ECO:0000313" key="3">
    <source>
        <dbReference type="Proteomes" id="UP000558488"/>
    </source>
</evidence>
<feature type="compositionally biased region" description="Low complexity" evidence="1">
    <location>
        <begin position="38"/>
        <end position="49"/>
    </location>
</feature>
<keyword evidence="3" id="KW-1185">Reference proteome</keyword>
<evidence type="ECO:0000256" key="1">
    <source>
        <dbReference type="SAM" id="MobiDB-lite"/>
    </source>
</evidence>
<dbReference type="AlphaFoldDB" id="A0A7J7RCI6"/>
<dbReference type="Proteomes" id="UP000558488">
    <property type="component" value="Unassembled WGS sequence"/>
</dbReference>
<feature type="region of interest" description="Disordered" evidence="1">
    <location>
        <begin position="28"/>
        <end position="86"/>
    </location>
</feature>
<gene>
    <name evidence="2" type="ORF">mPipKuh1_000555</name>
</gene>
<proteinExistence type="predicted"/>
<dbReference type="EMBL" id="JACAGB010000084">
    <property type="protein sequence ID" value="KAF6273675.1"/>
    <property type="molecule type" value="Genomic_DNA"/>
</dbReference>
<feature type="compositionally biased region" description="Low complexity" evidence="1">
    <location>
        <begin position="63"/>
        <end position="77"/>
    </location>
</feature>
<reference evidence="2 3" key="1">
    <citation type="journal article" date="2020" name="Nature">
        <title>Six reference-quality genomes reveal evolution of bat adaptations.</title>
        <authorList>
            <person name="Jebb D."/>
            <person name="Huang Z."/>
            <person name="Pippel M."/>
            <person name="Hughes G.M."/>
            <person name="Lavrichenko K."/>
            <person name="Devanna P."/>
            <person name="Winkler S."/>
            <person name="Jermiin L.S."/>
            <person name="Skirmuntt E.C."/>
            <person name="Katzourakis A."/>
            <person name="Burkitt-Gray L."/>
            <person name="Ray D.A."/>
            <person name="Sullivan K.A.M."/>
            <person name="Roscito J.G."/>
            <person name="Kirilenko B.M."/>
            <person name="Davalos L.M."/>
            <person name="Corthals A.P."/>
            <person name="Power M.L."/>
            <person name="Jones G."/>
            <person name="Ransome R.D."/>
            <person name="Dechmann D.K.N."/>
            <person name="Locatelli A.G."/>
            <person name="Puechmaille S.J."/>
            <person name="Fedrigo O."/>
            <person name="Jarvis E.D."/>
            <person name="Hiller M."/>
            <person name="Vernes S.C."/>
            <person name="Myers E.W."/>
            <person name="Teeling E.C."/>
        </authorList>
    </citation>
    <scope>NUCLEOTIDE SEQUENCE [LARGE SCALE GENOMIC DNA]</scope>
    <source>
        <strain evidence="2">MPipKuh1</strain>
        <tissue evidence="2">Flight muscle</tissue>
    </source>
</reference>
<comment type="caution">
    <text evidence="2">The sequence shown here is derived from an EMBL/GenBank/DDBJ whole genome shotgun (WGS) entry which is preliminary data.</text>
</comment>
<accession>A0A7J7RCI6</accession>
<feature type="compositionally biased region" description="Gly residues" evidence="1">
    <location>
        <begin position="51"/>
        <end position="62"/>
    </location>
</feature>
<protein>
    <submittedName>
        <fullName evidence="2">Aldehyde dehydrogenase 16 family member A1</fullName>
    </submittedName>
</protein>
<organism evidence="2 3">
    <name type="scientific">Pipistrellus kuhlii</name>
    <name type="common">Kuhl's pipistrelle</name>
    <dbReference type="NCBI Taxonomy" id="59472"/>
    <lineage>
        <taxon>Eukaryota</taxon>
        <taxon>Metazoa</taxon>
        <taxon>Chordata</taxon>
        <taxon>Craniata</taxon>
        <taxon>Vertebrata</taxon>
        <taxon>Euteleostomi</taxon>
        <taxon>Mammalia</taxon>
        <taxon>Eutheria</taxon>
        <taxon>Laurasiatheria</taxon>
        <taxon>Chiroptera</taxon>
        <taxon>Yangochiroptera</taxon>
        <taxon>Vespertilionidae</taxon>
        <taxon>Pipistrellus</taxon>
    </lineage>
</organism>
<evidence type="ECO:0000313" key="2">
    <source>
        <dbReference type="EMBL" id="KAF6273675.1"/>
    </source>
</evidence>
<name>A0A7J7RCI6_PIPKU</name>